<protein>
    <submittedName>
        <fullName evidence="1">Uncharacterized protein</fullName>
    </submittedName>
</protein>
<evidence type="ECO:0000313" key="1">
    <source>
        <dbReference type="EMBL" id="KAK2099747.1"/>
    </source>
</evidence>
<evidence type="ECO:0000313" key="2">
    <source>
        <dbReference type="Proteomes" id="UP001266305"/>
    </source>
</evidence>
<accession>A0ABQ9URR3</accession>
<keyword evidence="2" id="KW-1185">Reference proteome</keyword>
<sequence>MGSLVSNPAVQLFLALTRLASPFTGEVRHDEGHSGHSADLGKAERLYRPVLMGSQGMGPLFPRDKAKPSA</sequence>
<gene>
    <name evidence="1" type="ORF">P7K49_021095</name>
</gene>
<dbReference type="Proteomes" id="UP001266305">
    <property type="component" value="Unassembled WGS sequence"/>
</dbReference>
<name>A0ABQ9URR3_SAGOE</name>
<organism evidence="1 2">
    <name type="scientific">Saguinus oedipus</name>
    <name type="common">Cotton-top tamarin</name>
    <name type="synonym">Oedipomidas oedipus</name>
    <dbReference type="NCBI Taxonomy" id="9490"/>
    <lineage>
        <taxon>Eukaryota</taxon>
        <taxon>Metazoa</taxon>
        <taxon>Chordata</taxon>
        <taxon>Craniata</taxon>
        <taxon>Vertebrata</taxon>
        <taxon>Euteleostomi</taxon>
        <taxon>Mammalia</taxon>
        <taxon>Eutheria</taxon>
        <taxon>Euarchontoglires</taxon>
        <taxon>Primates</taxon>
        <taxon>Haplorrhini</taxon>
        <taxon>Platyrrhini</taxon>
        <taxon>Cebidae</taxon>
        <taxon>Callitrichinae</taxon>
        <taxon>Saguinus</taxon>
    </lineage>
</organism>
<dbReference type="EMBL" id="JASSZA010000010">
    <property type="protein sequence ID" value="KAK2099747.1"/>
    <property type="molecule type" value="Genomic_DNA"/>
</dbReference>
<proteinExistence type="predicted"/>
<comment type="caution">
    <text evidence="1">The sequence shown here is derived from an EMBL/GenBank/DDBJ whole genome shotgun (WGS) entry which is preliminary data.</text>
</comment>
<reference evidence="1 2" key="1">
    <citation type="submission" date="2023-05" db="EMBL/GenBank/DDBJ databases">
        <title>B98-5 Cell Line De Novo Hybrid Assembly: An Optical Mapping Approach.</title>
        <authorList>
            <person name="Kananen K."/>
            <person name="Auerbach J.A."/>
            <person name="Kautto E."/>
            <person name="Blachly J.S."/>
        </authorList>
    </citation>
    <scope>NUCLEOTIDE SEQUENCE [LARGE SCALE GENOMIC DNA]</scope>
    <source>
        <strain evidence="1">B95-8</strain>
        <tissue evidence="1">Cell line</tissue>
    </source>
</reference>